<evidence type="ECO:0000256" key="1">
    <source>
        <dbReference type="SAM" id="MobiDB-lite"/>
    </source>
</evidence>
<organism evidence="3 4">
    <name type="scientific">Romeriopsis navalis LEGE 11480</name>
    <dbReference type="NCBI Taxonomy" id="2777977"/>
    <lineage>
        <taxon>Bacteria</taxon>
        <taxon>Bacillati</taxon>
        <taxon>Cyanobacteriota</taxon>
        <taxon>Cyanophyceae</taxon>
        <taxon>Leptolyngbyales</taxon>
        <taxon>Leptolyngbyaceae</taxon>
        <taxon>Romeriopsis</taxon>
        <taxon>Romeriopsis navalis</taxon>
    </lineage>
</organism>
<dbReference type="AlphaFoldDB" id="A0A928Z677"/>
<comment type="caution">
    <text evidence="3">The sequence shown here is derived from an EMBL/GenBank/DDBJ whole genome shotgun (WGS) entry which is preliminary data.</text>
</comment>
<evidence type="ECO:0000256" key="2">
    <source>
        <dbReference type="SAM" id="SignalP"/>
    </source>
</evidence>
<keyword evidence="2" id="KW-0732">Signal</keyword>
<accession>A0A928Z677</accession>
<dbReference type="Proteomes" id="UP000625316">
    <property type="component" value="Unassembled WGS sequence"/>
</dbReference>
<dbReference type="RefSeq" id="WP_264327148.1">
    <property type="nucleotide sequence ID" value="NZ_JADEXQ010000099.1"/>
</dbReference>
<protein>
    <submittedName>
        <fullName evidence="3">Uncharacterized protein</fullName>
    </submittedName>
</protein>
<feature type="signal peptide" evidence="2">
    <location>
        <begin position="1"/>
        <end position="24"/>
    </location>
</feature>
<gene>
    <name evidence="3" type="ORF">IQ266_21555</name>
</gene>
<evidence type="ECO:0000313" key="3">
    <source>
        <dbReference type="EMBL" id="MBE9032328.1"/>
    </source>
</evidence>
<feature type="chain" id="PRO_5037313065" evidence="2">
    <location>
        <begin position="25"/>
        <end position="247"/>
    </location>
</feature>
<evidence type="ECO:0000313" key="4">
    <source>
        <dbReference type="Proteomes" id="UP000625316"/>
    </source>
</evidence>
<reference evidence="3" key="1">
    <citation type="submission" date="2020-10" db="EMBL/GenBank/DDBJ databases">
        <authorList>
            <person name="Castelo-Branco R."/>
            <person name="Eusebio N."/>
            <person name="Adriana R."/>
            <person name="Vieira A."/>
            <person name="Brugerolle De Fraissinette N."/>
            <person name="Rezende De Castro R."/>
            <person name="Schneider M.P."/>
            <person name="Vasconcelos V."/>
            <person name="Leao P.N."/>
        </authorList>
    </citation>
    <scope>NUCLEOTIDE SEQUENCE</scope>
    <source>
        <strain evidence="3">LEGE 11480</strain>
    </source>
</reference>
<keyword evidence="4" id="KW-1185">Reference proteome</keyword>
<sequence>MKLRSYAAIILGSAVVVSNMPAIAQMAPDMPKADVAAPTTEAAPLTMPKASPPEPADAIVEMPDKPTVESVEAPATTPIAPTTTPAVPPTLPTEVAAPEVTQPSESESMPLPTLESTPTAPMAAPTATTTNGPVPAAMTQVLPEESITGVATVSMPEPSPIQAGDFTLPIALKVAQDVNVLSSTPISDRYTGKENWNLAAWTAGIRNCLQQKPKLMRVVGEQSVPFMLNGAEGSIVLNANNKAVCPI</sequence>
<feature type="region of interest" description="Disordered" evidence="1">
    <location>
        <begin position="98"/>
        <end position="125"/>
    </location>
</feature>
<name>A0A928Z677_9CYAN</name>
<dbReference type="EMBL" id="JADEXQ010000099">
    <property type="protein sequence ID" value="MBE9032328.1"/>
    <property type="molecule type" value="Genomic_DNA"/>
</dbReference>
<proteinExistence type="predicted"/>